<reference evidence="2" key="1">
    <citation type="journal article" date="2019" name="Int. J. Syst. Evol. Microbiol.">
        <title>The Global Catalogue of Microorganisms (GCM) 10K type strain sequencing project: providing services to taxonomists for standard genome sequencing and annotation.</title>
        <authorList>
            <consortium name="The Broad Institute Genomics Platform"/>
            <consortium name="The Broad Institute Genome Sequencing Center for Infectious Disease"/>
            <person name="Wu L."/>
            <person name="Ma J."/>
        </authorList>
    </citation>
    <scope>NUCLEOTIDE SEQUENCE [LARGE SCALE GENOMIC DNA]</scope>
    <source>
        <strain evidence="2">JCM 16904</strain>
    </source>
</reference>
<organism evidence="1 2">
    <name type="scientific">Nonomuraea antimicrobica</name>
    <dbReference type="NCBI Taxonomy" id="561173"/>
    <lineage>
        <taxon>Bacteria</taxon>
        <taxon>Bacillati</taxon>
        <taxon>Actinomycetota</taxon>
        <taxon>Actinomycetes</taxon>
        <taxon>Streptosporangiales</taxon>
        <taxon>Streptosporangiaceae</taxon>
        <taxon>Nonomuraea</taxon>
    </lineage>
</organism>
<gene>
    <name evidence="1" type="ORF">GCM10022224_036280</name>
</gene>
<protein>
    <submittedName>
        <fullName evidence="1">Uncharacterized protein</fullName>
    </submittedName>
</protein>
<comment type="caution">
    <text evidence="1">The sequence shown here is derived from an EMBL/GenBank/DDBJ whole genome shotgun (WGS) entry which is preliminary data.</text>
</comment>
<dbReference type="Gene3D" id="2.60.40.10">
    <property type="entry name" value="Immunoglobulins"/>
    <property type="match status" value="1"/>
</dbReference>
<evidence type="ECO:0000313" key="2">
    <source>
        <dbReference type="Proteomes" id="UP001500902"/>
    </source>
</evidence>
<keyword evidence="2" id="KW-1185">Reference proteome</keyword>
<name>A0ABP7BVG3_9ACTN</name>
<dbReference type="Proteomes" id="UP001500902">
    <property type="component" value="Unassembled WGS sequence"/>
</dbReference>
<accession>A0ABP7BVG3</accession>
<sequence length="369" mass="40156">MGVLLSSFPTRFTGIAALIATMAAAPVSPPDTTVTGPDAHSVWKPGAIDFRGGATDDTGVGEVWVAIQDRVSRLWWRADGTWGAYARHAANLSADRTAWDWRWQATAAGDFGIQVTAKDTGGTADPTPAWRPFSVDAVAPDATIDVPPIQDEVYGRRPLTFSGTATDDRGVGEVAVAVKDIDSGQWYRPDGTFGDYVQHAAALARPGTTATTWSFGWTPPRGGRFSLQVVAKDRTGQPDQDLPFRRFDVDTAHPDTVIGSPAGLDTVLERCKTLRFTGTASDDHGVSGLWVAIQDFHTRAWLRPDGTWGDYQRYVVAVDRPGSPTTTWSYRFTPPAKKGKFVVQFGAVDRVGLVDQSKPFHRVEVQRPW</sequence>
<evidence type="ECO:0000313" key="1">
    <source>
        <dbReference type="EMBL" id="GAA3668893.1"/>
    </source>
</evidence>
<dbReference type="InterPro" id="IPR013783">
    <property type="entry name" value="Ig-like_fold"/>
</dbReference>
<proteinExistence type="predicted"/>
<dbReference type="EMBL" id="BAAAZP010000073">
    <property type="protein sequence ID" value="GAA3668893.1"/>
    <property type="molecule type" value="Genomic_DNA"/>
</dbReference>